<dbReference type="Gene3D" id="1.20.1740.10">
    <property type="entry name" value="Amino acid/polyamine transporter I"/>
    <property type="match status" value="1"/>
</dbReference>
<feature type="transmembrane region" description="Helical" evidence="6">
    <location>
        <begin position="183"/>
        <end position="202"/>
    </location>
</feature>
<comment type="similarity">
    <text evidence="2">Belongs to the amino acid-polyamine-organocation (APC) superfamily. YAT (TC 2.A.3.10) family.</text>
</comment>
<feature type="transmembrane region" description="Helical" evidence="6">
    <location>
        <begin position="222"/>
        <end position="239"/>
    </location>
</feature>
<evidence type="ECO:0000256" key="3">
    <source>
        <dbReference type="ARBA" id="ARBA00022692"/>
    </source>
</evidence>
<dbReference type="EMBL" id="KV454541">
    <property type="protein sequence ID" value="ODV67360.1"/>
    <property type="molecule type" value="Genomic_DNA"/>
</dbReference>
<feature type="transmembrane region" description="Helical" evidence="6">
    <location>
        <begin position="291"/>
        <end position="309"/>
    </location>
</feature>
<evidence type="ECO:0000256" key="2">
    <source>
        <dbReference type="ARBA" id="ARBA00006983"/>
    </source>
</evidence>
<keyword evidence="5 6" id="KW-0472">Membrane</keyword>
<dbReference type="GO" id="GO:0015171">
    <property type="term" value="F:amino acid transmembrane transporter activity"/>
    <property type="evidence" value="ECO:0007669"/>
    <property type="project" value="TreeGrafter"/>
</dbReference>
<dbReference type="PANTHER" id="PTHR43341:SF15">
    <property type="entry name" value="GENERAL AMINO ACID PERMEASE AGP2"/>
    <property type="match status" value="1"/>
</dbReference>
<dbReference type="AlphaFoldDB" id="A0A1E4RJF4"/>
<dbReference type="InterPro" id="IPR004841">
    <property type="entry name" value="AA-permease/SLC12A_dom"/>
</dbReference>
<organism evidence="8 9">
    <name type="scientific">Hyphopichia burtonii NRRL Y-1933</name>
    <dbReference type="NCBI Taxonomy" id="984485"/>
    <lineage>
        <taxon>Eukaryota</taxon>
        <taxon>Fungi</taxon>
        <taxon>Dikarya</taxon>
        <taxon>Ascomycota</taxon>
        <taxon>Saccharomycotina</taxon>
        <taxon>Pichiomycetes</taxon>
        <taxon>Debaryomycetaceae</taxon>
        <taxon>Hyphopichia</taxon>
    </lineage>
</organism>
<evidence type="ECO:0000256" key="6">
    <source>
        <dbReference type="SAM" id="Phobius"/>
    </source>
</evidence>
<keyword evidence="9" id="KW-1185">Reference proteome</keyword>
<keyword evidence="4 6" id="KW-1133">Transmembrane helix</keyword>
<comment type="subcellular location">
    <subcellularLocation>
        <location evidence="1">Membrane</location>
        <topology evidence="1">Multi-pass membrane protein</topology>
    </subcellularLocation>
</comment>
<dbReference type="PIRSF" id="PIRSF006060">
    <property type="entry name" value="AA_transporter"/>
    <property type="match status" value="1"/>
</dbReference>
<evidence type="ECO:0000256" key="5">
    <source>
        <dbReference type="ARBA" id="ARBA00023136"/>
    </source>
</evidence>
<dbReference type="InterPro" id="IPR050524">
    <property type="entry name" value="APC_YAT"/>
</dbReference>
<dbReference type="STRING" id="984485.A0A1E4RJF4"/>
<dbReference type="GeneID" id="30995961"/>
<dbReference type="Pfam" id="PF00324">
    <property type="entry name" value="AA_permease"/>
    <property type="match status" value="1"/>
</dbReference>
<reference evidence="9" key="1">
    <citation type="submission" date="2016-05" db="EMBL/GenBank/DDBJ databases">
        <title>Comparative genomics of biotechnologically important yeasts.</title>
        <authorList>
            <consortium name="DOE Joint Genome Institute"/>
            <person name="Riley R."/>
            <person name="Haridas S."/>
            <person name="Wolfe K.H."/>
            <person name="Lopes M.R."/>
            <person name="Hittinger C.T."/>
            <person name="Goker M."/>
            <person name="Salamov A."/>
            <person name="Wisecaver J."/>
            <person name="Long T.M."/>
            <person name="Aerts A.L."/>
            <person name="Barry K."/>
            <person name="Choi C."/>
            <person name="Clum A."/>
            <person name="Coughlan A.Y."/>
            <person name="Deshpande S."/>
            <person name="Douglass A.P."/>
            <person name="Hanson S.J."/>
            <person name="Klenk H.-P."/>
            <person name="Labutti K."/>
            <person name="Lapidus A."/>
            <person name="Lindquist E."/>
            <person name="Lipzen A."/>
            <person name="Meier-Kolthoff J.P."/>
            <person name="Ohm R.A."/>
            <person name="Otillar R.P."/>
            <person name="Pangilinan J."/>
            <person name="Peng Y."/>
            <person name="Rokas A."/>
            <person name="Rosa C.A."/>
            <person name="Scheuner C."/>
            <person name="Sibirny A.A."/>
            <person name="Slot J.C."/>
            <person name="Stielow J.B."/>
            <person name="Sun H."/>
            <person name="Kurtzman C.P."/>
            <person name="Blackwell M."/>
            <person name="Grigoriev I.V."/>
            <person name="Jeffries T.W."/>
        </authorList>
    </citation>
    <scope>NUCLEOTIDE SEQUENCE [LARGE SCALE GENOMIC DNA]</scope>
    <source>
        <strain evidence="9">NRRL Y-1933</strain>
    </source>
</reference>
<evidence type="ECO:0000256" key="4">
    <source>
        <dbReference type="ARBA" id="ARBA00022989"/>
    </source>
</evidence>
<sequence length="362" mass="39975">MVGGNPKHDAFGFRNWRIDGAPLNEYISTGASGNFQAILGATINASFTIIGPELLSVVAGEAQNPRGTKKYPGSMAIAFHTVIYRLVIFYVLGALSVGILVAYNDKSLINNSGSGSNASSSPYVIAMVNLGIKGLPDLINAVIITAAFSAGNSFMYCSSRILYAMSTQGVAPRIFSAVTKNGVPIYCIGVSVGFSLLSLMQLGTGASNALGYIVSLCTGSQVLNYVYMAIAYIGFYRAVKVQNINRDEFVYKSWFQPYSVYFTLFFLIAMVGVLGYTVFLPGNWSIDEFLFSYIMLFTSIFIAICWKVFKKTEFKFNKPQEADLITGLELVEQHEYEYFSKLEIEGKPKGRSWLLRFFDWLF</sequence>
<dbReference type="OrthoDB" id="10062876at2759"/>
<dbReference type="Proteomes" id="UP000095085">
    <property type="component" value="Unassembled WGS sequence"/>
</dbReference>
<gene>
    <name evidence="8" type="ORF">HYPBUDRAFT_153178</name>
</gene>
<name>A0A1E4RJF4_9ASCO</name>
<evidence type="ECO:0000313" key="8">
    <source>
        <dbReference type="EMBL" id="ODV67360.1"/>
    </source>
</evidence>
<feature type="transmembrane region" description="Helical" evidence="6">
    <location>
        <begin position="260"/>
        <end position="279"/>
    </location>
</feature>
<protein>
    <recommendedName>
        <fullName evidence="7">Amino acid permease/ SLC12A domain-containing protein</fullName>
    </recommendedName>
</protein>
<keyword evidence="3 6" id="KW-0812">Transmembrane</keyword>
<feature type="transmembrane region" description="Helical" evidence="6">
    <location>
        <begin position="138"/>
        <end position="163"/>
    </location>
</feature>
<proteinExistence type="inferred from homology"/>
<feature type="domain" description="Amino acid permease/ SLC12A" evidence="7">
    <location>
        <begin position="2"/>
        <end position="317"/>
    </location>
</feature>
<accession>A0A1E4RJF4</accession>
<dbReference type="RefSeq" id="XP_020076427.1">
    <property type="nucleotide sequence ID" value="XM_020221412.1"/>
</dbReference>
<evidence type="ECO:0000256" key="1">
    <source>
        <dbReference type="ARBA" id="ARBA00004141"/>
    </source>
</evidence>
<feature type="transmembrane region" description="Helical" evidence="6">
    <location>
        <begin position="82"/>
        <end position="103"/>
    </location>
</feature>
<dbReference type="PANTHER" id="PTHR43341">
    <property type="entry name" value="AMINO ACID PERMEASE"/>
    <property type="match status" value="1"/>
</dbReference>
<evidence type="ECO:0000313" key="9">
    <source>
        <dbReference type="Proteomes" id="UP000095085"/>
    </source>
</evidence>
<dbReference type="GO" id="GO:0016020">
    <property type="term" value="C:membrane"/>
    <property type="evidence" value="ECO:0007669"/>
    <property type="project" value="UniProtKB-SubCell"/>
</dbReference>
<evidence type="ECO:0000259" key="7">
    <source>
        <dbReference type="Pfam" id="PF00324"/>
    </source>
</evidence>